<dbReference type="RefSeq" id="WP_193539879.1">
    <property type="nucleotide sequence ID" value="NZ_JADCLJ010000025.1"/>
</dbReference>
<dbReference type="PANTHER" id="PTHR11786">
    <property type="entry name" value="N-HYDROXYARYLAMINE O-ACETYLTRANSFERASE"/>
    <property type="match status" value="1"/>
</dbReference>
<dbReference type="Gene3D" id="3.30.2140.20">
    <property type="match status" value="1"/>
</dbReference>
<evidence type="ECO:0000256" key="1">
    <source>
        <dbReference type="ARBA" id="ARBA00006547"/>
    </source>
</evidence>
<evidence type="ECO:0000313" key="3">
    <source>
        <dbReference type="Proteomes" id="UP001516662"/>
    </source>
</evidence>
<name>A0ABR9QQ20_9BACI</name>
<comment type="caution">
    <text evidence="2">The sequence shown here is derived from an EMBL/GenBank/DDBJ whole genome shotgun (WGS) entry which is preliminary data.</text>
</comment>
<dbReference type="InterPro" id="IPR001447">
    <property type="entry name" value="Arylamine_N-AcTrfase"/>
</dbReference>
<dbReference type="InterPro" id="IPR000169">
    <property type="entry name" value="Pept_cys_AS"/>
</dbReference>
<accession>A0ABR9QQ20</accession>
<evidence type="ECO:0000313" key="2">
    <source>
        <dbReference type="EMBL" id="MBE4910603.1"/>
    </source>
</evidence>
<proteinExistence type="inferred from homology"/>
<dbReference type="SUPFAM" id="SSF54001">
    <property type="entry name" value="Cysteine proteinases"/>
    <property type="match status" value="1"/>
</dbReference>
<dbReference type="Pfam" id="PF00797">
    <property type="entry name" value="Acetyltransf_2"/>
    <property type="match status" value="1"/>
</dbReference>
<dbReference type="InterPro" id="IPR038765">
    <property type="entry name" value="Papain-like_cys_pep_sf"/>
</dbReference>
<keyword evidence="3" id="KW-1185">Reference proteome</keyword>
<gene>
    <name evidence="2" type="ORF">IMZ08_21420</name>
</gene>
<reference evidence="2 3" key="1">
    <citation type="submission" date="2020-10" db="EMBL/GenBank/DDBJ databases">
        <title>Bacillus sp. HD4P25, an endophyte from a halophyte.</title>
        <authorList>
            <person name="Sun J.-Q."/>
        </authorList>
    </citation>
    <scope>NUCLEOTIDE SEQUENCE [LARGE SCALE GENOMIC DNA]</scope>
    <source>
        <strain evidence="2 3">YIM 93174</strain>
    </source>
</reference>
<comment type="similarity">
    <text evidence="1">Belongs to the arylamine N-acetyltransferase family.</text>
</comment>
<dbReference type="PROSITE" id="PS00139">
    <property type="entry name" value="THIOL_PROTEASE_CYS"/>
    <property type="match status" value="1"/>
</dbReference>
<dbReference type="EMBL" id="JADCLJ010000025">
    <property type="protein sequence ID" value="MBE4910603.1"/>
    <property type="molecule type" value="Genomic_DNA"/>
</dbReference>
<sequence length="260" mass="30203">MDDKYYVEKFLSFLEVEGSNPDLPFLNELTKSHQLKVTWENLSKIVDYEKGFATENFLPPIDVYINRVVDQGGGGTCWTLAVGFKWLLEKLGYEVHYLYMDHGHLCLRVELEQPYYVDVGYTAPLFKAYPLFKSFTVKNDREIFVFDVQQDKIEVTRTPGPFKTLSTKPVSLEFLHPVFLESNHWETGKMLKDLLVFGYIDGVPTSLTTNTLKQFLPDQVVTTTLTDEEVVDVIQTFKIDSNLYLQAKEIFQRRQLKKQD</sequence>
<organism evidence="2 3">
    <name type="scientific">Litchfieldia luteola</name>
    <dbReference type="NCBI Taxonomy" id="682179"/>
    <lineage>
        <taxon>Bacteria</taxon>
        <taxon>Bacillati</taxon>
        <taxon>Bacillota</taxon>
        <taxon>Bacilli</taxon>
        <taxon>Bacillales</taxon>
        <taxon>Bacillaceae</taxon>
        <taxon>Litchfieldia</taxon>
    </lineage>
</organism>
<dbReference type="InterPro" id="IPR053710">
    <property type="entry name" value="Arylamine_NAT_domain_sf"/>
</dbReference>
<dbReference type="PANTHER" id="PTHR11786:SF0">
    <property type="entry name" value="ARYLAMINE N-ACETYLTRANSFERASE 4-RELATED"/>
    <property type="match status" value="1"/>
</dbReference>
<dbReference type="Proteomes" id="UP001516662">
    <property type="component" value="Unassembled WGS sequence"/>
</dbReference>
<protein>
    <submittedName>
        <fullName evidence="2">Arylamine N-acetyltransferase</fullName>
    </submittedName>
</protein>